<feature type="domain" description="MaoC-like" evidence="1">
    <location>
        <begin position="203"/>
        <end position="293"/>
    </location>
</feature>
<dbReference type="Pfam" id="PF01575">
    <property type="entry name" value="MaoC_dehydratas"/>
    <property type="match status" value="2"/>
</dbReference>
<accession>A0A7J7NFJ3</accession>
<dbReference type="Gene3D" id="3.10.129.10">
    <property type="entry name" value="Hotdog Thioesterase"/>
    <property type="match status" value="2"/>
</dbReference>
<dbReference type="GO" id="GO:0006633">
    <property type="term" value="P:fatty acid biosynthetic process"/>
    <property type="evidence" value="ECO:0007669"/>
    <property type="project" value="TreeGrafter"/>
</dbReference>
<dbReference type="InterPro" id="IPR029069">
    <property type="entry name" value="HotDog_dom_sf"/>
</dbReference>
<dbReference type="AlphaFoldDB" id="A0A7J7NFJ3"/>
<dbReference type="EMBL" id="JACGCM010000816">
    <property type="protein sequence ID" value="KAF6165833.1"/>
    <property type="molecule type" value="Genomic_DNA"/>
</dbReference>
<dbReference type="CDD" id="cd03449">
    <property type="entry name" value="R_hydratase"/>
    <property type="match status" value="1"/>
</dbReference>
<proteinExistence type="predicted"/>
<gene>
    <name evidence="2" type="ORF">GIB67_012730</name>
</gene>
<keyword evidence="3" id="KW-1185">Reference proteome</keyword>
<feature type="domain" description="MaoC-like" evidence="1">
    <location>
        <begin position="37"/>
        <end position="130"/>
    </location>
</feature>
<dbReference type="InterPro" id="IPR002539">
    <property type="entry name" value="MaoC-like_dom"/>
</dbReference>
<comment type="caution">
    <text evidence="2">The sequence shown here is derived from an EMBL/GenBank/DDBJ whole genome shotgun (WGS) entry which is preliminary data.</text>
</comment>
<dbReference type="Proteomes" id="UP000541444">
    <property type="component" value="Unassembled WGS sequence"/>
</dbReference>
<reference evidence="2 3" key="1">
    <citation type="journal article" date="2020" name="IScience">
        <title>Genome Sequencing of the Endangered Kingdonia uniflora (Circaeasteraceae, Ranunculales) Reveals Potential Mechanisms of Evolutionary Specialization.</title>
        <authorList>
            <person name="Sun Y."/>
            <person name="Deng T."/>
            <person name="Zhang A."/>
            <person name="Moore M.J."/>
            <person name="Landis J.B."/>
            <person name="Lin N."/>
            <person name="Zhang H."/>
            <person name="Zhang X."/>
            <person name="Huang J."/>
            <person name="Zhang X."/>
            <person name="Sun H."/>
            <person name="Wang H."/>
        </authorList>
    </citation>
    <scope>NUCLEOTIDE SEQUENCE [LARGE SCALE GENOMIC DNA]</scope>
    <source>
        <strain evidence="2">TB1705</strain>
        <tissue evidence="2">Leaf</tissue>
    </source>
</reference>
<evidence type="ECO:0000313" key="3">
    <source>
        <dbReference type="Proteomes" id="UP000541444"/>
    </source>
</evidence>
<dbReference type="PANTHER" id="PTHR43437">
    <property type="entry name" value="HYDROXYACYL-THIOESTER DEHYDRATASE TYPE 2, MITOCHONDRIAL-RELATED"/>
    <property type="match status" value="1"/>
</dbReference>
<dbReference type="SUPFAM" id="SSF54637">
    <property type="entry name" value="Thioesterase/thiol ester dehydrase-isomerase"/>
    <property type="match status" value="2"/>
</dbReference>
<dbReference type="InterPro" id="IPR050965">
    <property type="entry name" value="UPF0336/Enoyl-CoA_hydratase"/>
</dbReference>
<organism evidence="2 3">
    <name type="scientific">Kingdonia uniflora</name>
    <dbReference type="NCBI Taxonomy" id="39325"/>
    <lineage>
        <taxon>Eukaryota</taxon>
        <taxon>Viridiplantae</taxon>
        <taxon>Streptophyta</taxon>
        <taxon>Embryophyta</taxon>
        <taxon>Tracheophyta</taxon>
        <taxon>Spermatophyta</taxon>
        <taxon>Magnoliopsida</taxon>
        <taxon>Ranunculales</taxon>
        <taxon>Circaeasteraceae</taxon>
        <taxon>Kingdonia</taxon>
    </lineage>
</organism>
<dbReference type="OrthoDB" id="3592703at2759"/>
<sequence>MRMLLRHLVSEILPSSSFSSFSSSSARILKVGDFLKQHREFSEIDSRCYSEVTHQYNTTHLDSEEARPIGCEYRTVHGMLVASLFPRIIASHFPGAVYVSQSLHFNSPVYIGEEVITEVKALNIKENKKRYMQNEEQLVVHGEASAILPTLVVDEEEEQSLTSSSPPLLSETILPKHPGSSSIPSSSLSSSSSQFPKIKDVLKQSRKFSELDVLYYSKLSQDYNILHLDSEKARIFGFEDRIVHGMLVASLFPQIITTHLHGALYTSQSLKFKLPVYIGEEVTAEVQVLDIGESNNGCIKFSTKCFKNDGKLVIDGEAVSRLITNSDGQ</sequence>
<evidence type="ECO:0000259" key="1">
    <source>
        <dbReference type="Pfam" id="PF01575"/>
    </source>
</evidence>
<evidence type="ECO:0000313" key="2">
    <source>
        <dbReference type="EMBL" id="KAF6165833.1"/>
    </source>
</evidence>
<dbReference type="GO" id="GO:0019171">
    <property type="term" value="F:(3R)-hydroxyacyl-[acyl-carrier-protein] dehydratase activity"/>
    <property type="evidence" value="ECO:0007669"/>
    <property type="project" value="TreeGrafter"/>
</dbReference>
<name>A0A7J7NFJ3_9MAGN</name>
<dbReference type="GO" id="GO:0005739">
    <property type="term" value="C:mitochondrion"/>
    <property type="evidence" value="ECO:0007669"/>
    <property type="project" value="TreeGrafter"/>
</dbReference>
<protein>
    <recommendedName>
        <fullName evidence="1">MaoC-like domain-containing protein</fullName>
    </recommendedName>
</protein>
<dbReference type="PANTHER" id="PTHR43437:SF3">
    <property type="entry name" value="HYDROXYACYL-THIOESTER DEHYDRATASE TYPE 2, MITOCHONDRIAL"/>
    <property type="match status" value="1"/>
</dbReference>